<keyword evidence="2" id="KW-0663">Pyridoxal phosphate</keyword>
<gene>
    <name evidence="5" type="ORF">N869_04015</name>
</gene>
<protein>
    <submittedName>
        <fullName evidence="5">Threonine dehydratase</fullName>
        <ecNumber evidence="5">4.3.1.19</ecNumber>
    </submittedName>
</protein>
<dbReference type="AlphaFoldDB" id="A0A0A0BSS3"/>
<comment type="cofactor">
    <cofactor evidence="1">
        <name>pyridoxal 5'-phosphate</name>
        <dbReference type="ChEBI" id="CHEBI:597326"/>
    </cofactor>
</comment>
<evidence type="ECO:0000313" key="5">
    <source>
        <dbReference type="EMBL" id="KGM10975.1"/>
    </source>
</evidence>
<dbReference type="GO" id="GO:0003941">
    <property type="term" value="F:L-serine ammonia-lyase activity"/>
    <property type="evidence" value="ECO:0007669"/>
    <property type="project" value="TreeGrafter"/>
</dbReference>
<dbReference type="SUPFAM" id="SSF53686">
    <property type="entry name" value="Tryptophan synthase beta subunit-like PLP-dependent enzymes"/>
    <property type="match status" value="1"/>
</dbReference>
<dbReference type="GO" id="GO:0006565">
    <property type="term" value="P:L-serine catabolic process"/>
    <property type="evidence" value="ECO:0007669"/>
    <property type="project" value="TreeGrafter"/>
</dbReference>
<dbReference type="RefSeq" id="WP_035061476.1">
    <property type="nucleotide sequence ID" value="NZ_AXCZ01000127.1"/>
</dbReference>
<dbReference type="EMBL" id="AXCZ01000127">
    <property type="protein sequence ID" value="KGM10975.1"/>
    <property type="molecule type" value="Genomic_DNA"/>
</dbReference>
<dbReference type="PANTHER" id="PTHR48078:SF6">
    <property type="entry name" value="L-THREONINE DEHYDRATASE CATABOLIC TDCB"/>
    <property type="match status" value="1"/>
</dbReference>
<evidence type="ECO:0000256" key="2">
    <source>
        <dbReference type="ARBA" id="ARBA00022898"/>
    </source>
</evidence>
<name>A0A0A0BSS3_9CELL</name>
<dbReference type="SUPFAM" id="SSF55021">
    <property type="entry name" value="ACT-like"/>
    <property type="match status" value="1"/>
</dbReference>
<feature type="non-terminal residue" evidence="5">
    <location>
        <position position="1"/>
    </location>
</feature>
<accession>A0A0A0BSS3</accession>
<dbReference type="Proteomes" id="UP000054314">
    <property type="component" value="Unassembled WGS sequence"/>
</dbReference>
<keyword evidence="6" id="KW-1185">Reference proteome</keyword>
<dbReference type="Gene3D" id="3.40.50.1100">
    <property type="match status" value="1"/>
</dbReference>
<keyword evidence="3 5" id="KW-0456">Lyase</keyword>
<dbReference type="OrthoDB" id="9811476at2"/>
<organism evidence="5 6">
    <name type="scientific">Cellulomonas bogoriensis 69B4 = DSM 16987</name>
    <dbReference type="NCBI Taxonomy" id="1386082"/>
    <lineage>
        <taxon>Bacteria</taxon>
        <taxon>Bacillati</taxon>
        <taxon>Actinomycetota</taxon>
        <taxon>Actinomycetes</taxon>
        <taxon>Micrococcales</taxon>
        <taxon>Cellulomonadaceae</taxon>
        <taxon>Cellulomonas</taxon>
    </lineage>
</organism>
<evidence type="ECO:0000313" key="6">
    <source>
        <dbReference type="Proteomes" id="UP000054314"/>
    </source>
</evidence>
<dbReference type="InterPro" id="IPR044561">
    <property type="entry name" value="ACT_ThrD-II-like"/>
</dbReference>
<evidence type="ECO:0000256" key="3">
    <source>
        <dbReference type="ARBA" id="ARBA00023239"/>
    </source>
</evidence>
<dbReference type="InterPro" id="IPR045865">
    <property type="entry name" value="ACT-like_dom_sf"/>
</dbReference>
<dbReference type="Pfam" id="PF00291">
    <property type="entry name" value="PALP"/>
    <property type="match status" value="1"/>
</dbReference>
<dbReference type="GO" id="GO:0004794">
    <property type="term" value="F:threonine deaminase activity"/>
    <property type="evidence" value="ECO:0007669"/>
    <property type="project" value="UniProtKB-EC"/>
</dbReference>
<dbReference type="EC" id="4.3.1.19" evidence="5"/>
<dbReference type="InterPro" id="IPR050147">
    <property type="entry name" value="Ser/Thr_Dehydratase"/>
</dbReference>
<sequence>AWPASLAAGRPLPAGHLATMADGIAVGMPGDVPFALLHGARVRVHTVGEEDLSRGLLLVAERAKMLVEPAGAAGVAALLAGVQVRTPAVVLLSGGNIDPLVLLRVVRHGLASAGRFLQLQVRIDDRPGTLASLLAELAATGGNVMHVGHVRTGVDLAIDEVELGVQVETRGPAHCREVVEHLRAVGYRAREA</sequence>
<evidence type="ECO:0000256" key="1">
    <source>
        <dbReference type="ARBA" id="ARBA00001933"/>
    </source>
</evidence>
<dbReference type="CDD" id="cd04886">
    <property type="entry name" value="ACT_ThrD-II-like"/>
    <property type="match status" value="1"/>
</dbReference>
<dbReference type="GO" id="GO:0006567">
    <property type="term" value="P:L-threonine catabolic process"/>
    <property type="evidence" value="ECO:0007669"/>
    <property type="project" value="TreeGrafter"/>
</dbReference>
<dbReference type="GO" id="GO:0009097">
    <property type="term" value="P:isoleucine biosynthetic process"/>
    <property type="evidence" value="ECO:0007669"/>
    <property type="project" value="TreeGrafter"/>
</dbReference>
<dbReference type="InterPro" id="IPR036052">
    <property type="entry name" value="TrpB-like_PALP_sf"/>
</dbReference>
<dbReference type="PROSITE" id="PS51671">
    <property type="entry name" value="ACT"/>
    <property type="match status" value="1"/>
</dbReference>
<reference evidence="5 6" key="1">
    <citation type="submission" date="2013-08" db="EMBL/GenBank/DDBJ databases">
        <title>Genome sequencing of Cellulomonas bogoriensis 69B4.</title>
        <authorList>
            <person name="Chen F."/>
            <person name="Li Y."/>
            <person name="Wang G."/>
        </authorList>
    </citation>
    <scope>NUCLEOTIDE SEQUENCE [LARGE SCALE GENOMIC DNA]</scope>
    <source>
        <strain evidence="5 6">69B4</strain>
    </source>
</reference>
<dbReference type="PANTHER" id="PTHR48078">
    <property type="entry name" value="THREONINE DEHYDRATASE, MITOCHONDRIAL-RELATED"/>
    <property type="match status" value="1"/>
</dbReference>
<dbReference type="InterPro" id="IPR001926">
    <property type="entry name" value="TrpB-like_PALP"/>
</dbReference>
<proteinExistence type="predicted"/>
<dbReference type="InterPro" id="IPR002912">
    <property type="entry name" value="ACT_dom"/>
</dbReference>
<comment type="caution">
    <text evidence="5">The sequence shown here is derived from an EMBL/GenBank/DDBJ whole genome shotgun (WGS) entry which is preliminary data.</text>
</comment>
<feature type="domain" description="ACT" evidence="4">
    <location>
        <begin position="118"/>
        <end position="192"/>
    </location>
</feature>
<evidence type="ECO:0000259" key="4">
    <source>
        <dbReference type="PROSITE" id="PS51671"/>
    </source>
</evidence>